<keyword evidence="7" id="KW-0274">FAD</keyword>
<dbReference type="InterPro" id="IPR036188">
    <property type="entry name" value="FAD/NAD-bd_sf"/>
</dbReference>
<dbReference type="GO" id="GO:0008734">
    <property type="term" value="F:L-aspartate oxidase activity"/>
    <property type="evidence" value="ECO:0007669"/>
    <property type="project" value="UniProtKB-EC"/>
</dbReference>
<organism evidence="12">
    <name type="scientific">uncultured Poseidoniia archaeon</name>
    <dbReference type="NCBI Taxonomy" id="1697135"/>
    <lineage>
        <taxon>Archaea</taxon>
        <taxon>Methanobacteriati</taxon>
        <taxon>Thermoplasmatota</taxon>
        <taxon>Candidatus Poseidoniia</taxon>
        <taxon>environmental samples</taxon>
    </lineage>
</organism>
<dbReference type="EMBL" id="KP211839">
    <property type="protein sequence ID" value="ANV79576.1"/>
    <property type="molecule type" value="Genomic_DNA"/>
</dbReference>
<name>A0A1B1TBB2_9ARCH</name>
<sequence>MAHIIIIGSGIAGLFAALKIADSNNQVTVITKQRLKDSSTNWAQGGIAGILDKTDLQGIDSHIQDTLRSGDGMCDENVVNEVINSASECIHELLKIGVRFEKNEAGNFRLAKEGGHSSRRILHSKDATGKEIERALSDAAKRHPNVSLNPNMLAIDLIQKEHGVPSKGISGVWCLNQETNKVETFSADSIILATGGVGQLWNQTTNPSVATGDGLAMAWRAGANVKDMAFIQFHPTALSISKDRPFLITEALRGEGGVILDKSGLKKWQKDCQKAIDQNSNPPLPDKYSFTLEFSPLGSMATRDIVARSIDIKLKKTGENNAFLVTSHLDSKHLQEEFPNIQSRLNRHNLKLGIDHLPIAPAAHYIVGGLEVDTFGRPMLREDENNFIPCLYAIGEVACTGMHGANRLASNSLLEAVVYADKAANHIIENIPNTQNKEVPEWRQEGLDSLVEHAPIVNDLRLLRSTMSQEVGVVRRFQRLERASRRLKLLGNEVDLIWRNSLASREIVELRNLILVGQLVTSDALARTENRGLHYNSDLV</sequence>
<proteinExistence type="inferred from homology"/>
<accession>A0A1B1TBB2</accession>
<comment type="similarity">
    <text evidence="3">Belongs to the FAD-dependent oxidoreductase 2 family. NadB subfamily.</text>
</comment>
<dbReference type="InterPro" id="IPR003953">
    <property type="entry name" value="FAD-dep_OxRdtase_2_FAD-bd"/>
</dbReference>
<dbReference type="Gene3D" id="1.20.58.100">
    <property type="entry name" value="Fumarate reductase/succinate dehydrogenase flavoprotein-like, C-terminal domain"/>
    <property type="match status" value="1"/>
</dbReference>
<evidence type="ECO:0000256" key="1">
    <source>
        <dbReference type="ARBA" id="ARBA00001974"/>
    </source>
</evidence>
<comment type="pathway">
    <text evidence="2">Cofactor biosynthesis; NAD(+) biosynthesis; iminoaspartate from L-aspartate (oxidase route): step 1/1.</text>
</comment>
<dbReference type="InterPro" id="IPR015939">
    <property type="entry name" value="Fum_Rdtase/Succ_DH_flav-like_C"/>
</dbReference>
<dbReference type="Pfam" id="PF00890">
    <property type="entry name" value="FAD_binding_2"/>
    <property type="match status" value="1"/>
</dbReference>
<evidence type="ECO:0000256" key="9">
    <source>
        <dbReference type="ARBA" id="ARBA00030386"/>
    </source>
</evidence>
<evidence type="ECO:0000256" key="8">
    <source>
        <dbReference type="ARBA" id="ARBA00023002"/>
    </source>
</evidence>
<dbReference type="InterPro" id="IPR027477">
    <property type="entry name" value="Succ_DH/fumarate_Rdtase_cat_sf"/>
</dbReference>
<dbReference type="AlphaFoldDB" id="A0A1B1TBB2"/>
<evidence type="ECO:0000259" key="10">
    <source>
        <dbReference type="Pfam" id="PF00890"/>
    </source>
</evidence>
<evidence type="ECO:0000256" key="5">
    <source>
        <dbReference type="ARBA" id="ARBA00022630"/>
    </source>
</evidence>
<reference evidence="12" key="1">
    <citation type="submission" date="2014-11" db="EMBL/GenBank/DDBJ databases">
        <authorList>
            <person name="Zhu J."/>
            <person name="Qi W."/>
            <person name="Song R."/>
        </authorList>
    </citation>
    <scope>NUCLEOTIDE SEQUENCE</scope>
</reference>
<evidence type="ECO:0000256" key="7">
    <source>
        <dbReference type="ARBA" id="ARBA00022827"/>
    </source>
</evidence>
<dbReference type="InterPro" id="IPR005288">
    <property type="entry name" value="NadB"/>
</dbReference>
<feature type="domain" description="Fumarate reductase/succinate dehydrogenase flavoprotein-like C-terminal" evidence="11">
    <location>
        <begin position="463"/>
        <end position="538"/>
    </location>
</feature>
<reference evidence="12" key="2">
    <citation type="journal article" date="2015" name="ISME J.">
        <title>A new class of marine Euryarchaeota group II from the Mediterranean deep chlorophyll maximum.</title>
        <authorList>
            <person name="Martin-Cuadrado A.B."/>
            <person name="Garcia-Heredia I."/>
            <person name="Molto A.G."/>
            <person name="Lopez-Ubeda R."/>
            <person name="Kimes N."/>
            <person name="Lopez-Garcia P."/>
            <person name="Moreira D."/>
            <person name="Rodriguez-Valera F."/>
        </authorList>
    </citation>
    <scope>NUCLEOTIDE SEQUENCE</scope>
</reference>
<dbReference type="InterPro" id="IPR037099">
    <property type="entry name" value="Fum_R/Succ_DH_flav-like_C_sf"/>
</dbReference>
<dbReference type="PANTHER" id="PTHR42716">
    <property type="entry name" value="L-ASPARTATE OXIDASE"/>
    <property type="match status" value="1"/>
</dbReference>
<dbReference type="SUPFAM" id="SSF56425">
    <property type="entry name" value="Succinate dehydrogenase/fumarate reductase flavoprotein, catalytic domain"/>
    <property type="match status" value="1"/>
</dbReference>
<dbReference type="SUPFAM" id="SSF51905">
    <property type="entry name" value="FAD/NAD(P)-binding domain"/>
    <property type="match status" value="1"/>
</dbReference>
<evidence type="ECO:0000259" key="11">
    <source>
        <dbReference type="Pfam" id="PF02910"/>
    </source>
</evidence>
<evidence type="ECO:0000256" key="3">
    <source>
        <dbReference type="ARBA" id="ARBA00008562"/>
    </source>
</evidence>
<dbReference type="Pfam" id="PF02910">
    <property type="entry name" value="Succ_DH_flav_C"/>
    <property type="match status" value="1"/>
</dbReference>
<evidence type="ECO:0000313" key="12">
    <source>
        <dbReference type="EMBL" id="ANV79576.1"/>
    </source>
</evidence>
<protein>
    <recommendedName>
        <fullName evidence="4">L-aspartate oxidase</fullName>
        <ecNumber evidence="4">1.4.3.16</ecNumber>
    </recommendedName>
    <alternativeName>
        <fullName evidence="9">Quinolinate synthase B</fullName>
    </alternativeName>
</protein>
<dbReference type="Gene3D" id="3.50.50.60">
    <property type="entry name" value="FAD/NAD(P)-binding domain"/>
    <property type="match status" value="1"/>
</dbReference>
<dbReference type="Gene3D" id="3.90.700.10">
    <property type="entry name" value="Succinate dehydrogenase/fumarate reductase flavoprotein, catalytic domain"/>
    <property type="match status" value="1"/>
</dbReference>
<dbReference type="UniPathway" id="UPA00253">
    <property type="reaction ID" value="UER00326"/>
</dbReference>
<evidence type="ECO:0000256" key="4">
    <source>
        <dbReference type="ARBA" id="ARBA00012173"/>
    </source>
</evidence>
<evidence type="ECO:0000256" key="6">
    <source>
        <dbReference type="ARBA" id="ARBA00022642"/>
    </source>
</evidence>
<dbReference type="PANTHER" id="PTHR42716:SF2">
    <property type="entry name" value="L-ASPARTATE OXIDASE, CHLOROPLASTIC"/>
    <property type="match status" value="1"/>
</dbReference>
<comment type="cofactor">
    <cofactor evidence="1">
        <name>FAD</name>
        <dbReference type="ChEBI" id="CHEBI:57692"/>
    </cofactor>
</comment>
<feature type="domain" description="FAD-dependent oxidoreductase 2 FAD-binding" evidence="10">
    <location>
        <begin position="4"/>
        <end position="413"/>
    </location>
</feature>
<keyword evidence="5" id="KW-0285">Flavoprotein</keyword>
<evidence type="ECO:0000256" key="2">
    <source>
        <dbReference type="ARBA" id="ARBA00004950"/>
    </source>
</evidence>
<dbReference type="EC" id="1.4.3.16" evidence="4"/>
<keyword evidence="6" id="KW-0662">Pyridine nucleotide biosynthesis</keyword>
<dbReference type="GO" id="GO:0009435">
    <property type="term" value="P:NAD+ biosynthetic process"/>
    <property type="evidence" value="ECO:0007669"/>
    <property type="project" value="UniProtKB-UniPathway"/>
</dbReference>
<dbReference type="SUPFAM" id="SSF46977">
    <property type="entry name" value="Succinate dehydrogenase/fumarate reductase flavoprotein C-terminal domain"/>
    <property type="match status" value="1"/>
</dbReference>
<keyword evidence="8" id="KW-0560">Oxidoreductase</keyword>